<keyword evidence="2" id="KW-0812">Transmembrane</keyword>
<feature type="transmembrane region" description="Helical" evidence="2">
    <location>
        <begin position="158"/>
        <end position="185"/>
    </location>
</feature>
<keyword evidence="2" id="KW-1133">Transmembrane helix</keyword>
<gene>
    <name evidence="3" type="ORF">SLS62_006727</name>
</gene>
<keyword evidence="4" id="KW-1185">Reference proteome</keyword>
<evidence type="ECO:0000313" key="3">
    <source>
        <dbReference type="EMBL" id="KAK7751321.1"/>
    </source>
</evidence>
<feature type="transmembrane region" description="Helical" evidence="2">
    <location>
        <begin position="94"/>
        <end position="116"/>
    </location>
</feature>
<sequence>MPDLPPSAPEPTSSKAESSNDSTLTAISASASGRHPKCPVSRIYHKKRELLVLLGFVLLVATFCGTGAGLAIVAGVQGTPNHDRKSDWMRGHGLLALGLVCGVVHFVTMLLLTGLAARDARRKARRTLPWVGAAFGSCAVALVILIEEGLRRWGWDNWAAVWLLVCAGWLVCMGLECATGLWYLVFHRVARCCPRFRFRSRFRSRGDEAPVAGLRRIEGEGA</sequence>
<evidence type="ECO:0000256" key="1">
    <source>
        <dbReference type="SAM" id="MobiDB-lite"/>
    </source>
</evidence>
<dbReference type="AlphaFoldDB" id="A0AAN9UQG5"/>
<feature type="region of interest" description="Disordered" evidence="1">
    <location>
        <begin position="1"/>
        <end position="36"/>
    </location>
</feature>
<keyword evidence="2" id="KW-0472">Membrane</keyword>
<evidence type="ECO:0000313" key="4">
    <source>
        <dbReference type="Proteomes" id="UP001320420"/>
    </source>
</evidence>
<accession>A0AAN9UQG5</accession>
<dbReference type="Proteomes" id="UP001320420">
    <property type="component" value="Unassembled WGS sequence"/>
</dbReference>
<proteinExistence type="predicted"/>
<feature type="transmembrane region" description="Helical" evidence="2">
    <location>
        <begin position="50"/>
        <end position="74"/>
    </location>
</feature>
<comment type="caution">
    <text evidence="3">The sequence shown here is derived from an EMBL/GenBank/DDBJ whole genome shotgun (WGS) entry which is preliminary data.</text>
</comment>
<dbReference type="EMBL" id="JAKJXP020000051">
    <property type="protein sequence ID" value="KAK7751321.1"/>
    <property type="molecule type" value="Genomic_DNA"/>
</dbReference>
<name>A0AAN9UQG5_9PEZI</name>
<reference evidence="3 4" key="1">
    <citation type="submission" date="2024-02" db="EMBL/GenBank/DDBJ databases">
        <title>De novo assembly and annotation of 12 fungi associated with fruit tree decline syndrome in Ontario, Canada.</title>
        <authorList>
            <person name="Sulman M."/>
            <person name="Ellouze W."/>
            <person name="Ilyukhin E."/>
        </authorList>
    </citation>
    <scope>NUCLEOTIDE SEQUENCE [LARGE SCALE GENOMIC DNA]</scope>
    <source>
        <strain evidence="3 4">M11/M66-122</strain>
    </source>
</reference>
<feature type="compositionally biased region" description="Polar residues" evidence="1">
    <location>
        <begin position="10"/>
        <end position="31"/>
    </location>
</feature>
<protein>
    <submittedName>
        <fullName evidence="3">Uncharacterized protein</fullName>
    </submittedName>
</protein>
<feature type="transmembrane region" description="Helical" evidence="2">
    <location>
        <begin position="128"/>
        <end position="146"/>
    </location>
</feature>
<evidence type="ECO:0000256" key="2">
    <source>
        <dbReference type="SAM" id="Phobius"/>
    </source>
</evidence>
<organism evidence="3 4">
    <name type="scientific">Diatrype stigma</name>
    <dbReference type="NCBI Taxonomy" id="117547"/>
    <lineage>
        <taxon>Eukaryota</taxon>
        <taxon>Fungi</taxon>
        <taxon>Dikarya</taxon>
        <taxon>Ascomycota</taxon>
        <taxon>Pezizomycotina</taxon>
        <taxon>Sordariomycetes</taxon>
        <taxon>Xylariomycetidae</taxon>
        <taxon>Xylariales</taxon>
        <taxon>Diatrypaceae</taxon>
        <taxon>Diatrype</taxon>
    </lineage>
</organism>